<dbReference type="Gene3D" id="3.40.50.720">
    <property type="entry name" value="NAD(P)-binding Rossmann-like Domain"/>
    <property type="match status" value="1"/>
</dbReference>
<dbReference type="Proteomes" id="UP000515947">
    <property type="component" value="Chromosome"/>
</dbReference>
<dbReference type="InterPro" id="IPR036291">
    <property type="entry name" value="NAD(P)-bd_dom_sf"/>
</dbReference>
<keyword evidence="4" id="KW-1185">Reference proteome</keyword>
<dbReference type="InterPro" id="IPR051122">
    <property type="entry name" value="SDR_DHRS6-like"/>
</dbReference>
<dbReference type="KEGG" id="nmes:H9L09_08710"/>
<dbReference type="GO" id="GO:0016491">
    <property type="term" value="F:oxidoreductase activity"/>
    <property type="evidence" value="ECO:0007669"/>
    <property type="project" value="UniProtKB-KW"/>
</dbReference>
<evidence type="ECO:0000313" key="4">
    <source>
        <dbReference type="Proteomes" id="UP000515947"/>
    </source>
</evidence>
<reference evidence="3 4" key="1">
    <citation type="submission" date="2020-08" db="EMBL/GenBank/DDBJ databases">
        <title>Genome sequence of Nocardioides mesophilus KACC 16243T.</title>
        <authorList>
            <person name="Hyun D.-W."/>
            <person name="Bae J.-W."/>
        </authorList>
    </citation>
    <scope>NUCLEOTIDE SEQUENCE [LARGE SCALE GENOMIC DNA]</scope>
    <source>
        <strain evidence="3 4">KACC 16243</strain>
    </source>
</reference>
<dbReference type="Pfam" id="PF13561">
    <property type="entry name" value="adh_short_C2"/>
    <property type="match status" value="1"/>
</dbReference>
<dbReference type="RefSeq" id="WP_187580230.1">
    <property type="nucleotide sequence ID" value="NZ_CP060713.1"/>
</dbReference>
<dbReference type="PRINTS" id="PR00081">
    <property type="entry name" value="GDHRDH"/>
</dbReference>
<proteinExistence type="inferred from homology"/>
<dbReference type="InterPro" id="IPR002347">
    <property type="entry name" value="SDR_fam"/>
</dbReference>
<sequence>MRIHLPEVVVLTGASSGLGKHLANVLLDDGCVVVGVDVVPTPEELDGRDTFRSVSGSVDSATTWDAVKATLDELPGRSIGLASVAATLVQGSAAEISAAEWRRAFDVNVIGPGLAIKHLQPEMTRRGGGPMVFVGSVDATYGEEGLVAYCASKGALRQVVRASALDFGRSGIRCTMVSPGPMTTEMFYKHLNSSPDPEALLATRVARQPLGAITSPEDVANVVAFLLSDQAKGVSGVDVIVDGGLTSGYEFRNIPMDAGSEPV</sequence>
<organism evidence="3 4">
    <name type="scientific">Nocardioides mesophilus</name>
    <dbReference type="NCBI Taxonomy" id="433659"/>
    <lineage>
        <taxon>Bacteria</taxon>
        <taxon>Bacillati</taxon>
        <taxon>Actinomycetota</taxon>
        <taxon>Actinomycetes</taxon>
        <taxon>Propionibacteriales</taxon>
        <taxon>Nocardioidaceae</taxon>
        <taxon>Nocardioides</taxon>
    </lineage>
</organism>
<evidence type="ECO:0000313" key="3">
    <source>
        <dbReference type="EMBL" id="QNN54390.1"/>
    </source>
</evidence>
<dbReference type="EMBL" id="CP060713">
    <property type="protein sequence ID" value="QNN54390.1"/>
    <property type="molecule type" value="Genomic_DNA"/>
</dbReference>
<gene>
    <name evidence="3" type="ORF">H9L09_08710</name>
</gene>
<evidence type="ECO:0000256" key="2">
    <source>
        <dbReference type="ARBA" id="ARBA00023002"/>
    </source>
</evidence>
<keyword evidence="2" id="KW-0560">Oxidoreductase</keyword>
<dbReference type="SUPFAM" id="SSF51735">
    <property type="entry name" value="NAD(P)-binding Rossmann-fold domains"/>
    <property type="match status" value="1"/>
</dbReference>
<accession>A0A7G9RFL5</accession>
<dbReference type="PANTHER" id="PTHR43477">
    <property type="entry name" value="DIHYDROANTICAPSIN 7-DEHYDROGENASE"/>
    <property type="match status" value="1"/>
</dbReference>
<evidence type="ECO:0000256" key="1">
    <source>
        <dbReference type="ARBA" id="ARBA00006484"/>
    </source>
</evidence>
<dbReference type="PANTHER" id="PTHR43477:SF1">
    <property type="entry name" value="DIHYDROANTICAPSIN 7-DEHYDROGENASE"/>
    <property type="match status" value="1"/>
</dbReference>
<name>A0A7G9RFL5_9ACTN</name>
<dbReference type="CDD" id="cd05233">
    <property type="entry name" value="SDR_c"/>
    <property type="match status" value="1"/>
</dbReference>
<comment type="similarity">
    <text evidence="1">Belongs to the short-chain dehydrogenases/reductases (SDR) family.</text>
</comment>
<protein>
    <submittedName>
        <fullName evidence="3">SDR family oxidoreductase</fullName>
    </submittedName>
</protein>
<dbReference type="AlphaFoldDB" id="A0A7G9RFL5"/>